<organism evidence="1">
    <name type="scientific">Anguilla anguilla</name>
    <name type="common">European freshwater eel</name>
    <name type="synonym">Muraena anguilla</name>
    <dbReference type="NCBI Taxonomy" id="7936"/>
    <lineage>
        <taxon>Eukaryota</taxon>
        <taxon>Metazoa</taxon>
        <taxon>Chordata</taxon>
        <taxon>Craniata</taxon>
        <taxon>Vertebrata</taxon>
        <taxon>Euteleostomi</taxon>
        <taxon>Actinopterygii</taxon>
        <taxon>Neopterygii</taxon>
        <taxon>Teleostei</taxon>
        <taxon>Anguilliformes</taxon>
        <taxon>Anguillidae</taxon>
        <taxon>Anguilla</taxon>
    </lineage>
</organism>
<accession>A0A0E9PZK9</accession>
<evidence type="ECO:0000313" key="1">
    <source>
        <dbReference type="EMBL" id="JAH09515.1"/>
    </source>
</evidence>
<dbReference type="AlphaFoldDB" id="A0A0E9PZK9"/>
<reference evidence="1" key="1">
    <citation type="submission" date="2014-11" db="EMBL/GenBank/DDBJ databases">
        <authorList>
            <person name="Amaro Gonzalez C."/>
        </authorList>
    </citation>
    <scope>NUCLEOTIDE SEQUENCE</scope>
</reference>
<protein>
    <submittedName>
        <fullName evidence="1">Uncharacterized protein</fullName>
    </submittedName>
</protein>
<proteinExistence type="predicted"/>
<name>A0A0E9PZK9_ANGAN</name>
<sequence length="32" mass="3507">MAENSNEEISRRHVISMTVLLSTAHFSSGQCA</sequence>
<dbReference type="EMBL" id="GBXM01099062">
    <property type="protein sequence ID" value="JAH09515.1"/>
    <property type="molecule type" value="Transcribed_RNA"/>
</dbReference>
<reference evidence="1" key="2">
    <citation type="journal article" date="2015" name="Fish Shellfish Immunol.">
        <title>Early steps in the European eel (Anguilla anguilla)-Vibrio vulnificus interaction in the gills: Role of the RtxA13 toxin.</title>
        <authorList>
            <person name="Callol A."/>
            <person name="Pajuelo D."/>
            <person name="Ebbesson L."/>
            <person name="Teles M."/>
            <person name="MacKenzie S."/>
            <person name="Amaro C."/>
        </authorList>
    </citation>
    <scope>NUCLEOTIDE SEQUENCE</scope>
</reference>